<dbReference type="Pfam" id="PF17900">
    <property type="entry name" value="Peptidase_M1_N"/>
    <property type="match status" value="1"/>
</dbReference>
<dbReference type="PANTHER" id="PTHR45726">
    <property type="entry name" value="LEUKOTRIENE A-4 HYDROLASE"/>
    <property type="match status" value="1"/>
</dbReference>
<keyword evidence="2" id="KW-0479">Metal-binding</keyword>
<dbReference type="Gene3D" id="1.10.390.10">
    <property type="entry name" value="Neutral Protease Domain 2"/>
    <property type="match status" value="1"/>
</dbReference>
<dbReference type="InterPro" id="IPR014782">
    <property type="entry name" value="Peptidase_M1_dom"/>
</dbReference>
<name>A0A2Z4GI67_9BACT</name>
<dbReference type="InterPro" id="IPR034015">
    <property type="entry name" value="M1_LTA4H"/>
</dbReference>
<comment type="cofactor">
    <cofactor evidence="2">
        <name>Zn(2+)</name>
        <dbReference type="ChEBI" id="CHEBI:29105"/>
    </cofactor>
    <text evidence="2">Binds 1 zinc ion per subunit.</text>
</comment>
<dbReference type="InterPro" id="IPR045357">
    <property type="entry name" value="Aminopeptidase_N-like_N"/>
</dbReference>
<protein>
    <submittedName>
        <fullName evidence="5">Peptidase M1</fullName>
    </submittedName>
</protein>
<organism evidence="5 6">
    <name type="scientific">Arcticibacterium luteifluviistationis</name>
    <dbReference type="NCBI Taxonomy" id="1784714"/>
    <lineage>
        <taxon>Bacteria</taxon>
        <taxon>Pseudomonadati</taxon>
        <taxon>Bacteroidota</taxon>
        <taxon>Cytophagia</taxon>
        <taxon>Cytophagales</taxon>
        <taxon>Leadbetterellaceae</taxon>
        <taxon>Arcticibacterium</taxon>
    </lineage>
</organism>
<dbReference type="Pfam" id="PF01433">
    <property type="entry name" value="Peptidase_M1"/>
    <property type="match status" value="1"/>
</dbReference>
<evidence type="ECO:0000256" key="2">
    <source>
        <dbReference type="PIRSR" id="PIRSR634015-3"/>
    </source>
</evidence>
<dbReference type="GO" id="GO:0008237">
    <property type="term" value="F:metallopeptidase activity"/>
    <property type="evidence" value="ECO:0007669"/>
    <property type="project" value="InterPro"/>
</dbReference>
<evidence type="ECO:0000259" key="4">
    <source>
        <dbReference type="Pfam" id="PF17900"/>
    </source>
</evidence>
<keyword evidence="6" id="KW-1185">Reference proteome</keyword>
<feature type="binding site" evidence="2">
    <location>
        <position position="336"/>
    </location>
    <ligand>
        <name>Zn(2+)</name>
        <dbReference type="ChEBI" id="CHEBI:29105"/>
        <note>catalytic</note>
    </ligand>
</feature>
<proteinExistence type="predicted"/>
<sequence>MGPVSLSRTPIKRDMTIEAVSKKTYTRQDTLRGKITPERAWWNLTHYNLDFEFDIENKYLKGSNIIQYTVLEPKNVMQIDLQAPMKITEVYQAGASLTFKQEGSAYFIQLNQEQVKGSSKEIEVFYEGSPRVDPNPPWGGGFTYKQDANGKPFIYSACQGDGASLWWPNKDHMYDEPDNGMKISITVPEDLMAVANGKLTATEKKDNGKTTYEWTVVNPINSYGVSLNVADYVHFSAPFKGMKGELPCNYYVLPENLEKAKTQFKQAHLMLEAFEHWFGPYPFYEDGYKLVEGTGMEHQSSIGYSGYQNGISGGSDLSGTGWGLKFDYLIIHESGHEWFANNITYKDIADMWVHEGFTTYAEALYIEYHFGKRAGEEYLKGISQGIKNDKPIIGDYDVNDTDYTGDIYPKGAALLHTLRQVINDDEKWRKILIGLNTDFYHKTITSVDVENYIAKHSGIDLSTFFAQYLRTTQIPTLEYYFKDNKFAYRWINAVPGFDMPVKVKLDKQELWIKPTTNWTHEFTEDPKKELIIDSNFYVSSFRNMK</sequence>
<dbReference type="GO" id="GO:0008270">
    <property type="term" value="F:zinc ion binding"/>
    <property type="evidence" value="ECO:0007669"/>
    <property type="project" value="InterPro"/>
</dbReference>
<feature type="binding site" evidence="2">
    <location>
        <position position="332"/>
    </location>
    <ligand>
        <name>Zn(2+)</name>
        <dbReference type="ChEBI" id="CHEBI:29105"/>
        <note>catalytic</note>
    </ligand>
</feature>
<dbReference type="InterPro" id="IPR027268">
    <property type="entry name" value="Peptidase_M4/M1_CTD_sf"/>
</dbReference>
<dbReference type="KEGG" id="als:DJ013_20130"/>
<dbReference type="SUPFAM" id="SSF55486">
    <property type="entry name" value="Metalloproteases ('zincins'), catalytic domain"/>
    <property type="match status" value="1"/>
</dbReference>
<dbReference type="SUPFAM" id="SSF63737">
    <property type="entry name" value="Leukotriene A4 hydrolase N-terminal domain"/>
    <property type="match status" value="1"/>
</dbReference>
<feature type="binding site" evidence="2">
    <location>
        <position position="355"/>
    </location>
    <ligand>
        <name>Zn(2+)</name>
        <dbReference type="ChEBI" id="CHEBI:29105"/>
        <note>catalytic</note>
    </ligand>
</feature>
<dbReference type="InterPro" id="IPR042097">
    <property type="entry name" value="Aminopeptidase_N-like_N_sf"/>
</dbReference>
<dbReference type="EMBL" id="CP029480">
    <property type="protein sequence ID" value="AWW00981.1"/>
    <property type="molecule type" value="Genomic_DNA"/>
</dbReference>
<evidence type="ECO:0000313" key="5">
    <source>
        <dbReference type="EMBL" id="AWW00981.1"/>
    </source>
</evidence>
<dbReference type="OrthoDB" id="100605at2"/>
<feature type="domain" description="Peptidase M1 membrane alanine aminopeptidase" evidence="3">
    <location>
        <begin position="328"/>
        <end position="468"/>
    </location>
</feature>
<feature type="active site" description="Proton donor" evidence="1">
    <location>
        <position position="408"/>
    </location>
</feature>
<evidence type="ECO:0000256" key="1">
    <source>
        <dbReference type="PIRSR" id="PIRSR634015-1"/>
    </source>
</evidence>
<dbReference type="AlphaFoldDB" id="A0A2Z4GI67"/>
<dbReference type="PANTHER" id="PTHR45726:SF3">
    <property type="entry name" value="LEUKOTRIENE A-4 HYDROLASE"/>
    <property type="match status" value="1"/>
</dbReference>
<feature type="domain" description="Aminopeptidase N-like N-terminal" evidence="4">
    <location>
        <begin position="45"/>
        <end position="223"/>
    </location>
</feature>
<dbReference type="Gene3D" id="2.60.40.1730">
    <property type="entry name" value="tricorn interacting facor f3 domain"/>
    <property type="match status" value="1"/>
</dbReference>
<dbReference type="CDD" id="cd09603">
    <property type="entry name" value="M1_APN_like"/>
    <property type="match status" value="1"/>
</dbReference>
<evidence type="ECO:0000313" key="6">
    <source>
        <dbReference type="Proteomes" id="UP000249873"/>
    </source>
</evidence>
<keyword evidence="2" id="KW-0862">Zinc</keyword>
<accession>A0A2Z4GI67</accession>
<dbReference type="Proteomes" id="UP000249873">
    <property type="component" value="Chromosome"/>
</dbReference>
<feature type="active site" description="Proton acceptor" evidence="1">
    <location>
        <position position="333"/>
    </location>
</feature>
<evidence type="ECO:0000259" key="3">
    <source>
        <dbReference type="Pfam" id="PF01433"/>
    </source>
</evidence>
<reference evidence="5 6" key="1">
    <citation type="submission" date="2018-05" db="EMBL/GenBank/DDBJ databases">
        <title>Complete genome sequence of Arcticibacterium luteifluviistationis SM1504T, a cytophagaceae bacterium isolated from Arctic surface seawater.</title>
        <authorList>
            <person name="Li Y."/>
            <person name="Qin Q.-L."/>
        </authorList>
    </citation>
    <scope>NUCLEOTIDE SEQUENCE [LARGE SCALE GENOMIC DNA]</scope>
    <source>
        <strain evidence="5 6">SM1504</strain>
    </source>
</reference>
<gene>
    <name evidence="5" type="ORF">DJ013_20130</name>
</gene>